<proteinExistence type="predicted"/>
<dbReference type="SUPFAM" id="SSF54637">
    <property type="entry name" value="Thioesterase/thiol ester dehydrase-isomerase"/>
    <property type="match status" value="2"/>
</dbReference>
<feature type="domain" description="Acyl-CoA thioesterase-like C-terminal" evidence="2">
    <location>
        <begin position="149"/>
        <end position="281"/>
    </location>
</feature>
<reference evidence="3 4" key="1">
    <citation type="journal article" date="2016" name="Genome Announc.">
        <title>Complete Genome and Plasmid Sequences for Rhodococcus fascians D188 and Draft Sequences for Rhodococcus Isolates PBTS 1 and PBTS 2.</title>
        <authorList>
            <person name="Stamler R.A."/>
            <person name="Vereecke D."/>
            <person name="Zhang Y."/>
            <person name="Schilkey F."/>
            <person name="Devitt N."/>
            <person name="Randall J.J."/>
        </authorList>
    </citation>
    <scope>NUCLEOTIDE SEQUENCE [LARGE SCALE GENOMIC DNA]</scope>
    <source>
        <strain evidence="3 4">PBTS2</strain>
    </source>
</reference>
<dbReference type="Pfam" id="PF13622">
    <property type="entry name" value="4HBT_3"/>
    <property type="match status" value="1"/>
</dbReference>
<dbReference type="PANTHER" id="PTHR38110">
    <property type="entry name" value="CHROMOSOME 23, WHOLE GENOME SHOTGUN SEQUENCE"/>
    <property type="match status" value="1"/>
</dbReference>
<accession>A0A260TX14</accession>
<dbReference type="RefSeq" id="WP_032369773.1">
    <property type="nucleotide sequence ID" value="NZ_CP015220.1"/>
</dbReference>
<sequence length="285" mass="30087">MSSTSPFRAATTLVPLDVSADTASFAGAIDSTWTIGPKVHGGAMLAICAAAARQQIVLIDPAQVEIQPLAVSVSYLAAPDPGEVALTTIVRKRGRQVSHVDVELTQAGRVAVRAVVTLGRPDSEEPNHETPLSLTSMAAEPPADTLAVAGDHPMASIVHVAKGCEMRIEPSSASFLTGQQGEAEIRLWVRPFAGDEADADTSVLFALMAGDISAPVTMNRGMFGWAPTVQLTTYLRRRPAPGWLRVAATSSVIGSTWFEEDHLILDSTGAVVVQSRQLAMVPRSN</sequence>
<dbReference type="Proteomes" id="UP000076038">
    <property type="component" value="Chromosome"/>
</dbReference>
<dbReference type="AlphaFoldDB" id="A0A143QFN4"/>
<evidence type="ECO:0000313" key="3">
    <source>
        <dbReference type="EMBL" id="AMY21880.1"/>
    </source>
</evidence>
<dbReference type="InterPro" id="IPR049450">
    <property type="entry name" value="ACOT8-like_C"/>
</dbReference>
<dbReference type="Pfam" id="PF20789">
    <property type="entry name" value="4HBT_3C"/>
    <property type="match status" value="1"/>
</dbReference>
<accession>A0A143QFN4</accession>
<evidence type="ECO:0008006" key="5">
    <source>
        <dbReference type="Google" id="ProtNLM"/>
    </source>
</evidence>
<dbReference type="GeneID" id="93555603"/>
<dbReference type="InterPro" id="IPR052389">
    <property type="entry name" value="Sec_Metab_Biosynth-Assoc"/>
</dbReference>
<dbReference type="KEGG" id="rhs:A3Q41_00560"/>
<evidence type="ECO:0000259" key="1">
    <source>
        <dbReference type="Pfam" id="PF13622"/>
    </source>
</evidence>
<gene>
    <name evidence="3" type="ORF">A3Q41_00560</name>
</gene>
<protein>
    <recommendedName>
        <fullName evidence="5">Thioesterase family protein</fullName>
    </recommendedName>
</protein>
<keyword evidence="4" id="KW-1185">Reference proteome</keyword>
<dbReference type="InterPro" id="IPR042171">
    <property type="entry name" value="Acyl-CoA_hotdog"/>
</dbReference>
<dbReference type="OrthoDB" id="5418286at2"/>
<feature type="domain" description="Acyl-CoA thioesterase-like N-terminal HotDog" evidence="1">
    <location>
        <begin position="30"/>
        <end position="119"/>
    </location>
</feature>
<dbReference type="InterPro" id="IPR049449">
    <property type="entry name" value="TesB_ACOT8-like_N"/>
</dbReference>
<dbReference type="EMBL" id="CP015220">
    <property type="protein sequence ID" value="AMY21880.1"/>
    <property type="molecule type" value="Genomic_DNA"/>
</dbReference>
<organism evidence="3 4">
    <name type="scientific">Rhodococcoides fascians</name>
    <name type="common">Rhodococcus fascians</name>
    <dbReference type="NCBI Taxonomy" id="1828"/>
    <lineage>
        <taxon>Bacteria</taxon>
        <taxon>Bacillati</taxon>
        <taxon>Actinomycetota</taxon>
        <taxon>Actinomycetes</taxon>
        <taxon>Mycobacteriales</taxon>
        <taxon>Nocardiaceae</taxon>
        <taxon>Rhodococcoides</taxon>
    </lineage>
</organism>
<evidence type="ECO:0000259" key="2">
    <source>
        <dbReference type="Pfam" id="PF20789"/>
    </source>
</evidence>
<dbReference type="PANTHER" id="PTHR38110:SF1">
    <property type="entry name" value="THIOESTERASE DOMAIN-CONTAINING PROTEIN"/>
    <property type="match status" value="1"/>
</dbReference>
<dbReference type="PATRIC" id="fig|1653479.3.peg.571"/>
<name>A0A143QFN4_RHOFA</name>
<reference evidence="4" key="2">
    <citation type="submission" date="2016-04" db="EMBL/GenBank/DDBJ databases">
        <title>Complete Genome and Plasmid Sequences for Rhodococcus fascians D188 and Draft Sequences for Rhodococcus spp. Isolates PBTS 1 and PBTS 2.</title>
        <authorList>
            <person name="Stamer R."/>
            <person name="Vereecke D."/>
            <person name="Zhang Y."/>
            <person name="Schilkey F."/>
            <person name="Devitt N."/>
            <person name="Randall J."/>
        </authorList>
    </citation>
    <scope>NUCLEOTIDE SEQUENCE [LARGE SCALE GENOMIC DNA]</scope>
    <source>
        <strain evidence="4">PBTS2</strain>
    </source>
</reference>
<evidence type="ECO:0000313" key="4">
    <source>
        <dbReference type="Proteomes" id="UP000076038"/>
    </source>
</evidence>
<dbReference type="Gene3D" id="2.40.160.210">
    <property type="entry name" value="Acyl-CoA thioesterase, double hotdog domain"/>
    <property type="match status" value="1"/>
</dbReference>
<dbReference type="InterPro" id="IPR029069">
    <property type="entry name" value="HotDog_dom_sf"/>
</dbReference>